<reference evidence="1" key="1">
    <citation type="journal article" date="2020" name="Nature">
        <title>Giant virus diversity and host interactions through global metagenomics.</title>
        <authorList>
            <person name="Schulz F."/>
            <person name="Roux S."/>
            <person name="Paez-Espino D."/>
            <person name="Jungbluth S."/>
            <person name="Walsh D.A."/>
            <person name="Denef V.J."/>
            <person name="McMahon K.D."/>
            <person name="Konstantinidis K.T."/>
            <person name="Eloe-Fadrosh E.A."/>
            <person name="Kyrpides N.C."/>
            <person name="Woyke T."/>
        </authorList>
    </citation>
    <scope>NUCLEOTIDE SEQUENCE</scope>
    <source>
        <strain evidence="1">GVMAG-M-3300018428-16</strain>
    </source>
</reference>
<organism evidence="1">
    <name type="scientific">viral metagenome</name>
    <dbReference type="NCBI Taxonomy" id="1070528"/>
    <lineage>
        <taxon>unclassified sequences</taxon>
        <taxon>metagenomes</taxon>
        <taxon>organismal metagenomes</taxon>
    </lineage>
</organism>
<accession>A0A6C0BU57</accession>
<proteinExistence type="predicted"/>
<protein>
    <submittedName>
        <fullName evidence="1">Uncharacterized protein</fullName>
    </submittedName>
</protein>
<sequence length="155" mass="18359">MRIYLDKLWLNTDLNKINTLLSSSEDIVYLYSSEGIYVIQNNKIMKVNIHDGDINKIDNYIDNINITIDTSILKKSREFVSCLPCDHEKVDKKINYYKLRDKSPLTFIIEFINDNVSDFYFILEGYHAKYSNADLNNPSIMEDFQEFFNIIYNKK</sequence>
<evidence type="ECO:0000313" key="1">
    <source>
        <dbReference type="EMBL" id="QHS94773.1"/>
    </source>
</evidence>
<dbReference type="EMBL" id="MN739233">
    <property type="protein sequence ID" value="QHS94773.1"/>
    <property type="molecule type" value="Genomic_DNA"/>
</dbReference>
<dbReference type="AlphaFoldDB" id="A0A6C0BU57"/>
<name>A0A6C0BU57_9ZZZZ</name>